<feature type="compositionally biased region" description="Basic and acidic residues" evidence="3">
    <location>
        <begin position="1"/>
        <end position="15"/>
    </location>
</feature>
<dbReference type="EMBL" id="CAJNOU010000768">
    <property type="protein sequence ID" value="CAF1083447.1"/>
    <property type="molecule type" value="Genomic_DNA"/>
</dbReference>
<dbReference type="Gene3D" id="6.10.140.1230">
    <property type="match status" value="1"/>
</dbReference>
<dbReference type="Proteomes" id="UP000663823">
    <property type="component" value="Unassembled WGS sequence"/>
</dbReference>
<evidence type="ECO:0000313" key="4">
    <source>
        <dbReference type="EMBL" id="CAF0948084.1"/>
    </source>
</evidence>
<dbReference type="InterPro" id="IPR005024">
    <property type="entry name" value="Snf7_fam"/>
</dbReference>
<sequence>MFRRLFGESKSKDNSHPFSSSGSHTRNVDNQNQDALRTINYLQQSEDLMDKKLEKFDEEIADVQNKARQCLKKTNPDRIGAIRFIKRRKQLEQQREKLWKMKENIVLVNEQVQASHFNRQVTDSLNIGQQHLKRAQKSMTTKKIEQIIDNITEQIDISNDINDLLATPIGTNDLITTDLDLENELNSLNNEILAENMVQINLPTVHSGPIKLPNEHKSSSVNDIDKQLAELQRLTTG</sequence>
<dbReference type="PANTHER" id="PTHR22761">
    <property type="entry name" value="CHARGED MULTIVESICULAR BODY PROTEIN"/>
    <property type="match status" value="1"/>
</dbReference>
<proteinExistence type="inferred from homology"/>
<reference evidence="5" key="1">
    <citation type="submission" date="2021-02" db="EMBL/GenBank/DDBJ databases">
        <authorList>
            <person name="Nowell W R."/>
        </authorList>
    </citation>
    <scope>NUCLEOTIDE SEQUENCE</scope>
</reference>
<gene>
    <name evidence="7" type="ORF">FNK824_LOCUS4399</name>
    <name evidence="6" type="ORF">OTI717_LOCUS3593</name>
    <name evidence="4" type="ORF">RFH988_LOCUS11472</name>
    <name evidence="5" type="ORF">SEV965_LOCUS14975</name>
</gene>
<evidence type="ECO:0000313" key="8">
    <source>
        <dbReference type="Proteomes" id="UP000663889"/>
    </source>
</evidence>
<evidence type="ECO:0000313" key="7">
    <source>
        <dbReference type="EMBL" id="CAF3620828.1"/>
    </source>
</evidence>
<evidence type="ECO:0000256" key="3">
    <source>
        <dbReference type="SAM" id="MobiDB-lite"/>
    </source>
</evidence>
<evidence type="ECO:0000313" key="5">
    <source>
        <dbReference type="EMBL" id="CAF1083447.1"/>
    </source>
</evidence>
<dbReference type="EMBL" id="CAJNOO010000456">
    <property type="protein sequence ID" value="CAF0948084.1"/>
    <property type="molecule type" value="Genomic_DNA"/>
</dbReference>
<dbReference type="AlphaFoldDB" id="A0A814MT93"/>
<name>A0A814MT93_9BILA</name>
<dbReference type="Pfam" id="PF03357">
    <property type="entry name" value="Snf7"/>
    <property type="match status" value="1"/>
</dbReference>
<comment type="caution">
    <text evidence="5">The sequence shown here is derived from an EMBL/GenBank/DDBJ whole genome shotgun (WGS) entry which is preliminary data.</text>
</comment>
<feature type="compositionally biased region" description="Polar residues" evidence="3">
    <location>
        <begin position="16"/>
        <end position="32"/>
    </location>
</feature>
<dbReference type="GO" id="GO:0005771">
    <property type="term" value="C:multivesicular body"/>
    <property type="evidence" value="ECO:0007669"/>
    <property type="project" value="TreeGrafter"/>
</dbReference>
<evidence type="ECO:0000313" key="6">
    <source>
        <dbReference type="EMBL" id="CAF3536663.1"/>
    </source>
</evidence>
<dbReference type="Proteomes" id="UP000663889">
    <property type="component" value="Unassembled WGS sequence"/>
</dbReference>
<feature type="coiled-coil region" evidence="2">
    <location>
        <begin position="46"/>
        <end position="111"/>
    </location>
</feature>
<protein>
    <submittedName>
        <fullName evidence="5">Uncharacterized protein</fullName>
    </submittedName>
</protein>
<feature type="region of interest" description="Disordered" evidence="3">
    <location>
        <begin position="1"/>
        <end position="32"/>
    </location>
</feature>
<accession>A0A814MT93</accession>
<dbReference type="Proteomes" id="UP000663874">
    <property type="component" value="Unassembled WGS sequence"/>
</dbReference>
<dbReference type="Proteomes" id="UP000663882">
    <property type="component" value="Unassembled WGS sequence"/>
</dbReference>
<dbReference type="EMBL" id="CAJOAX010000196">
    <property type="protein sequence ID" value="CAF3536663.1"/>
    <property type="molecule type" value="Genomic_DNA"/>
</dbReference>
<comment type="similarity">
    <text evidence="1">Belongs to the SNF7 family.</text>
</comment>
<keyword evidence="2" id="KW-0175">Coiled coil</keyword>
<organism evidence="5 8">
    <name type="scientific">Rotaria sordida</name>
    <dbReference type="NCBI Taxonomy" id="392033"/>
    <lineage>
        <taxon>Eukaryota</taxon>
        <taxon>Metazoa</taxon>
        <taxon>Spiralia</taxon>
        <taxon>Gnathifera</taxon>
        <taxon>Rotifera</taxon>
        <taxon>Eurotatoria</taxon>
        <taxon>Bdelloidea</taxon>
        <taxon>Philodinida</taxon>
        <taxon>Philodinidae</taxon>
        <taxon>Rotaria</taxon>
    </lineage>
</organism>
<dbReference type="GO" id="GO:0032511">
    <property type="term" value="P:late endosome to vacuole transport via multivesicular body sorting pathway"/>
    <property type="evidence" value="ECO:0007669"/>
    <property type="project" value="TreeGrafter"/>
</dbReference>
<dbReference type="GO" id="GO:0006900">
    <property type="term" value="P:vesicle budding from membrane"/>
    <property type="evidence" value="ECO:0007669"/>
    <property type="project" value="TreeGrafter"/>
</dbReference>
<dbReference type="EMBL" id="CAJOBE010000320">
    <property type="protein sequence ID" value="CAF3620828.1"/>
    <property type="molecule type" value="Genomic_DNA"/>
</dbReference>
<evidence type="ECO:0000256" key="1">
    <source>
        <dbReference type="ARBA" id="ARBA00006190"/>
    </source>
</evidence>
<dbReference type="OrthoDB" id="3973241at2759"/>
<evidence type="ECO:0000256" key="2">
    <source>
        <dbReference type="SAM" id="Coils"/>
    </source>
</evidence>